<feature type="non-terminal residue" evidence="1">
    <location>
        <position position="1"/>
    </location>
</feature>
<name>X1R7U9_9ZZZZ</name>
<protein>
    <submittedName>
        <fullName evidence="1">Uncharacterized protein</fullName>
    </submittedName>
</protein>
<organism evidence="1">
    <name type="scientific">marine sediment metagenome</name>
    <dbReference type="NCBI Taxonomy" id="412755"/>
    <lineage>
        <taxon>unclassified sequences</taxon>
        <taxon>metagenomes</taxon>
        <taxon>ecological metagenomes</taxon>
    </lineage>
</organism>
<dbReference type="AlphaFoldDB" id="X1R7U9"/>
<comment type="caution">
    <text evidence="1">The sequence shown here is derived from an EMBL/GenBank/DDBJ whole genome shotgun (WGS) entry which is preliminary data.</text>
</comment>
<sequence>SKVDGVHAYDTEKVHIRDLFPYGGDLFFLSTLSEGALSFKKSPL</sequence>
<reference evidence="1" key="1">
    <citation type="journal article" date="2014" name="Front. Microbiol.">
        <title>High frequency of phylogenetically diverse reductive dehalogenase-homologous genes in deep subseafloor sedimentary metagenomes.</title>
        <authorList>
            <person name="Kawai M."/>
            <person name="Futagami T."/>
            <person name="Toyoda A."/>
            <person name="Takaki Y."/>
            <person name="Nishi S."/>
            <person name="Hori S."/>
            <person name="Arai W."/>
            <person name="Tsubouchi T."/>
            <person name="Morono Y."/>
            <person name="Uchiyama I."/>
            <person name="Ito T."/>
            <person name="Fujiyama A."/>
            <person name="Inagaki F."/>
            <person name="Takami H."/>
        </authorList>
    </citation>
    <scope>NUCLEOTIDE SEQUENCE</scope>
    <source>
        <strain evidence="1">Expedition CK06-06</strain>
    </source>
</reference>
<dbReference type="EMBL" id="BARW01014511">
    <property type="protein sequence ID" value="GAI76613.1"/>
    <property type="molecule type" value="Genomic_DNA"/>
</dbReference>
<evidence type="ECO:0000313" key="1">
    <source>
        <dbReference type="EMBL" id="GAI76613.1"/>
    </source>
</evidence>
<gene>
    <name evidence="1" type="ORF">S12H4_25700</name>
</gene>
<accession>X1R7U9</accession>
<proteinExistence type="predicted"/>